<name>A0A6J8EQ25_MYTCO</name>
<organism evidence="2 3">
    <name type="scientific">Mytilus coruscus</name>
    <name type="common">Sea mussel</name>
    <dbReference type="NCBI Taxonomy" id="42192"/>
    <lineage>
        <taxon>Eukaryota</taxon>
        <taxon>Metazoa</taxon>
        <taxon>Spiralia</taxon>
        <taxon>Lophotrochozoa</taxon>
        <taxon>Mollusca</taxon>
        <taxon>Bivalvia</taxon>
        <taxon>Autobranchia</taxon>
        <taxon>Pteriomorphia</taxon>
        <taxon>Mytilida</taxon>
        <taxon>Mytiloidea</taxon>
        <taxon>Mytilidae</taxon>
        <taxon>Mytilinae</taxon>
        <taxon>Mytilus</taxon>
    </lineage>
</organism>
<dbReference type="PANTHER" id="PTHR33395:SF22">
    <property type="entry name" value="REVERSE TRANSCRIPTASE DOMAIN-CONTAINING PROTEIN"/>
    <property type="match status" value="1"/>
</dbReference>
<feature type="domain" description="Endonuclease/exonuclease/phosphatase" evidence="1">
    <location>
        <begin position="80"/>
        <end position="194"/>
    </location>
</feature>
<dbReference type="InterPro" id="IPR005135">
    <property type="entry name" value="Endo/exonuclease/phosphatase"/>
</dbReference>
<dbReference type="GO" id="GO:0061343">
    <property type="term" value="P:cell adhesion involved in heart morphogenesis"/>
    <property type="evidence" value="ECO:0007669"/>
    <property type="project" value="TreeGrafter"/>
</dbReference>
<dbReference type="Proteomes" id="UP000507470">
    <property type="component" value="Unassembled WGS sequence"/>
</dbReference>
<evidence type="ECO:0000259" key="1">
    <source>
        <dbReference type="Pfam" id="PF14529"/>
    </source>
</evidence>
<dbReference type="OrthoDB" id="6143588at2759"/>
<dbReference type="AlphaFoldDB" id="A0A6J8EQ25"/>
<dbReference type="Pfam" id="PF14529">
    <property type="entry name" value="Exo_endo_phos_2"/>
    <property type="match status" value="1"/>
</dbReference>
<evidence type="ECO:0000313" key="2">
    <source>
        <dbReference type="EMBL" id="CAC5421635.1"/>
    </source>
</evidence>
<gene>
    <name evidence="2" type="ORF">MCOR_53730</name>
</gene>
<protein>
    <recommendedName>
        <fullName evidence="1">Endonuclease/exonuclease/phosphatase domain-containing protein</fullName>
    </recommendedName>
</protein>
<dbReference type="Gene3D" id="3.60.10.10">
    <property type="entry name" value="Endonuclease/exonuclease/phosphatase"/>
    <property type="match status" value="1"/>
</dbReference>
<sequence>MLANDSAVAWDCVLCECPNYSTMCYDLSFSYKIYRKDRKLCGEGVLIAIKDKYISLPVPELDTEYEIIWCKLELAGLKNMYISSFYNPKTANEPCYLEYKRSIDQTTSIKNCVIVSAGDFNLPGWDWKAKCLKENTQHVGIHQRFGEILVDNGLSQIVEEPTRQTNTPDLLITNHPNSFKRVETLPGVSDHDIVFAEISVILSIARKILLYKLG</sequence>
<reference evidence="2 3" key="1">
    <citation type="submission" date="2020-06" db="EMBL/GenBank/DDBJ databases">
        <authorList>
            <person name="Li R."/>
            <person name="Bekaert M."/>
        </authorList>
    </citation>
    <scope>NUCLEOTIDE SEQUENCE [LARGE SCALE GENOMIC DNA]</scope>
    <source>
        <strain evidence="3">wild</strain>
    </source>
</reference>
<dbReference type="GO" id="GO:0031012">
    <property type="term" value="C:extracellular matrix"/>
    <property type="evidence" value="ECO:0007669"/>
    <property type="project" value="TreeGrafter"/>
</dbReference>
<proteinExistence type="predicted"/>
<dbReference type="EMBL" id="CACVKT020009360">
    <property type="protein sequence ID" value="CAC5421635.1"/>
    <property type="molecule type" value="Genomic_DNA"/>
</dbReference>
<dbReference type="GO" id="GO:0003824">
    <property type="term" value="F:catalytic activity"/>
    <property type="evidence" value="ECO:0007669"/>
    <property type="project" value="InterPro"/>
</dbReference>
<dbReference type="PANTHER" id="PTHR33395">
    <property type="entry name" value="TRANSCRIPTASE, PUTATIVE-RELATED-RELATED"/>
    <property type="match status" value="1"/>
</dbReference>
<keyword evidence="3" id="KW-1185">Reference proteome</keyword>
<dbReference type="GO" id="GO:0007508">
    <property type="term" value="P:larval heart development"/>
    <property type="evidence" value="ECO:0007669"/>
    <property type="project" value="TreeGrafter"/>
</dbReference>
<accession>A0A6J8EQ25</accession>
<dbReference type="InterPro" id="IPR036691">
    <property type="entry name" value="Endo/exonu/phosph_ase_sf"/>
</dbReference>
<dbReference type="SUPFAM" id="SSF56219">
    <property type="entry name" value="DNase I-like"/>
    <property type="match status" value="1"/>
</dbReference>
<evidence type="ECO:0000313" key="3">
    <source>
        <dbReference type="Proteomes" id="UP000507470"/>
    </source>
</evidence>